<dbReference type="PANTHER" id="PTHR48103">
    <property type="entry name" value="MIDASIN-RELATED"/>
    <property type="match status" value="1"/>
</dbReference>
<feature type="region of interest" description="Disordered" evidence="9">
    <location>
        <begin position="384"/>
        <end position="413"/>
    </location>
</feature>
<name>A0AAW0T4Q1_SCYPA</name>
<sequence>MIKQHVLGIDMQTKGRDKRNFKLSLDPIPAPASEKCVQIEGYWIPQDPLEPQALDNYIITETVKRNLEDLVRVVSIGRFPVLLQGETSVGKTSLISYLAQLTGNFCVRINNHEHTDLQEYIGCYGPDESGKLVFSEGALVKAVRNGHWIILDELNLAPSDVLEALNRLLDDNRELFIPETQDTVRAHPHFMLFATQNPPGLYGGRKVLSRAFRNRFVELHFNEIPSGELEIIPLSYSKKMIAVLSDLQNMRRGSNLFQGKQSYVTLRDLFRWAERYRLSPQQSSKFYDWDQHIADEGYLVLAGRVRLEEEAAAIKKVLEKRLKRVVDQSKLFGSIGIQPAQDAAHGIQPTRNSAHTGFSPRNSAHTGFSPRGILPTEFSPHGIKPTRDSAHGIQPTRDSTHGIQPTRDSAHGIQPTRGSVHTGFSPHGIQPTEFSPHGIQPTRDSGHGIQPTRDSAHTGLNSRAHTVELNRGLIDMEPLEI</sequence>
<evidence type="ECO:0000256" key="3">
    <source>
        <dbReference type="ARBA" id="ARBA00007188"/>
    </source>
</evidence>
<dbReference type="InterPro" id="IPR027417">
    <property type="entry name" value="P-loop_NTPase"/>
</dbReference>
<evidence type="ECO:0000259" key="11">
    <source>
        <dbReference type="Pfam" id="PF17867"/>
    </source>
</evidence>
<dbReference type="EMBL" id="JARAKH010000039">
    <property type="protein sequence ID" value="KAK8381930.1"/>
    <property type="molecule type" value="Genomic_DNA"/>
</dbReference>
<evidence type="ECO:0000259" key="10">
    <source>
        <dbReference type="Pfam" id="PF07728"/>
    </source>
</evidence>
<gene>
    <name evidence="12" type="ORF">O3P69_015147</name>
</gene>
<dbReference type="PANTHER" id="PTHR48103:SF2">
    <property type="entry name" value="MIDASIN"/>
    <property type="match status" value="1"/>
</dbReference>
<dbReference type="GO" id="GO:0005524">
    <property type="term" value="F:ATP binding"/>
    <property type="evidence" value="ECO:0007669"/>
    <property type="project" value="UniProtKB-KW"/>
</dbReference>
<keyword evidence="13" id="KW-1185">Reference proteome</keyword>
<evidence type="ECO:0000256" key="8">
    <source>
        <dbReference type="ARBA" id="ARBA00023242"/>
    </source>
</evidence>
<dbReference type="GO" id="GO:0016887">
    <property type="term" value="F:ATP hydrolysis activity"/>
    <property type="evidence" value="ECO:0007669"/>
    <property type="project" value="InterPro"/>
</dbReference>
<dbReference type="GO" id="GO:0005654">
    <property type="term" value="C:nucleoplasm"/>
    <property type="evidence" value="ECO:0007669"/>
    <property type="project" value="UniProtKB-SubCell"/>
</dbReference>
<organism evidence="12 13">
    <name type="scientific">Scylla paramamosain</name>
    <name type="common">Mud crab</name>
    <dbReference type="NCBI Taxonomy" id="85552"/>
    <lineage>
        <taxon>Eukaryota</taxon>
        <taxon>Metazoa</taxon>
        <taxon>Ecdysozoa</taxon>
        <taxon>Arthropoda</taxon>
        <taxon>Crustacea</taxon>
        <taxon>Multicrustacea</taxon>
        <taxon>Malacostraca</taxon>
        <taxon>Eumalacostraca</taxon>
        <taxon>Eucarida</taxon>
        <taxon>Decapoda</taxon>
        <taxon>Pleocyemata</taxon>
        <taxon>Brachyura</taxon>
        <taxon>Eubrachyura</taxon>
        <taxon>Portunoidea</taxon>
        <taxon>Portunidae</taxon>
        <taxon>Portuninae</taxon>
        <taxon>Scylla</taxon>
    </lineage>
</organism>
<dbReference type="SUPFAM" id="SSF52540">
    <property type="entry name" value="P-loop containing nucleoside triphosphate hydrolases"/>
    <property type="match status" value="1"/>
</dbReference>
<comment type="subcellular location">
    <subcellularLocation>
        <location evidence="1">Nucleus</location>
        <location evidence="1">Nucleolus</location>
    </subcellularLocation>
    <subcellularLocation>
        <location evidence="2">Nucleus</location>
        <location evidence="2">Nucleoplasm</location>
    </subcellularLocation>
</comment>
<dbReference type="AlphaFoldDB" id="A0AAW0T4Q1"/>
<keyword evidence="8" id="KW-0539">Nucleus</keyword>
<dbReference type="GO" id="GO:0000027">
    <property type="term" value="P:ribosomal large subunit assembly"/>
    <property type="evidence" value="ECO:0007669"/>
    <property type="project" value="TreeGrafter"/>
</dbReference>
<evidence type="ECO:0000256" key="5">
    <source>
        <dbReference type="ARBA" id="ARBA00022741"/>
    </source>
</evidence>
<feature type="domain" description="Midasin AAA lid" evidence="11">
    <location>
        <begin position="232"/>
        <end position="323"/>
    </location>
</feature>
<evidence type="ECO:0000256" key="6">
    <source>
        <dbReference type="ARBA" id="ARBA00022840"/>
    </source>
</evidence>
<dbReference type="GO" id="GO:0000055">
    <property type="term" value="P:ribosomal large subunit export from nucleus"/>
    <property type="evidence" value="ECO:0007669"/>
    <property type="project" value="TreeGrafter"/>
</dbReference>
<protein>
    <recommendedName>
        <fullName evidence="4">Midasin</fullName>
    </recommendedName>
</protein>
<dbReference type="GO" id="GO:0030687">
    <property type="term" value="C:preribosome, large subunit precursor"/>
    <property type="evidence" value="ECO:0007669"/>
    <property type="project" value="TreeGrafter"/>
</dbReference>
<comment type="similarity">
    <text evidence="3">Belongs to the midasin family.</text>
</comment>
<keyword evidence="6" id="KW-0067">ATP-binding</keyword>
<dbReference type="FunFam" id="3.40.50.300:FF:000142">
    <property type="entry name" value="Midasin"/>
    <property type="match status" value="1"/>
</dbReference>
<keyword evidence="7" id="KW-0143">Chaperone</keyword>
<evidence type="ECO:0000256" key="9">
    <source>
        <dbReference type="SAM" id="MobiDB-lite"/>
    </source>
</evidence>
<evidence type="ECO:0000256" key="2">
    <source>
        <dbReference type="ARBA" id="ARBA00004642"/>
    </source>
</evidence>
<keyword evidence="5" id="KW-0547">Nucleotide-binding</keyword>
<dbReference type="Gene3D" id="3.40.50.300">
    <property type="entry name" value="P-loop containing nucleotide triphosphate hydrolases"/>
    <property type="match status" value="1"/>
</dbReference>
<evidence type="ECO:0000256" key="1">
    <source>
        <dbReference type="ARBA" id="ARBA00004604"/>
    </source>
</evidence>
<comment type="caution">
    <text evidence="12">The sequence shown here is derived from an EMBL/GenBank/DDBJ whole genome shotgun (WGS) entry which is preliminary data.</text>
</comment>
<dbReference type="InterPro" id="IPR011704">
    <property type="entry name" value="ATPase_dyneun-rel_AAA"/>
</dbReference>
<evidence type="ECO:0000256" key="7">
    <source>
        <dbReference type="ARBA" id="ARBA00023186"/>
    </source>
</evidence>
<dbReference type="GO" id="GO:0005730">
    <property type="term" value="C:nucleolus"/>
    <property type="evidence" value="ECO:0007669"/>
    <property type="project" value="UniProtKB-SubCell"/>
</dbReference>
<dbReference type="Proteomes" id="UP001487740">
    <property type="component" value="Unassembled WGS sequence"/>
</dbReference>
<evidence type="ECO:0000256" key="4">
    <source>
        <dbReference type="ARBA" id="ARBA00017143"/>
    </source>
</evidence>
<dbReference type="Pfam" id="PF07728">
    <property type="entry name" value="AAA_5"/>
    <property type="match status" value="1"/>
</dbReference>
<dbReference type="InterPro" id="IPR040848">
    <property type="entry name" value="AAA_lid_7"/>
</dbReference>
<evidence type="ECO:0000313" key="12">
    <source>
        <dbReference type="EMBL" id="KAK8381930.1"/>
    </source>
</evidence>
<evidence type="ECO:0000313" key="13">
    <source>
        <dbReference type="Proteomes" id="UP001487740"/>
    </source>
</evidence>
<accession>A0AAW0T4Q1</accession>
<feature type="domain" description="ATPase dynein-related AAA" evidence="10">
    <location>
        <begin position="80"/>
        <end position="216"/>
    </location>
</feature>
<dbReference type="Pfam" id="PF17867">
    <property type="entry name" value="AAA_lid_7"/>
    <property type="match status" value="1"/>
</dbReference>
<reference evidence="12 13" key="1">
    <citation type="submission" date="2023-03" db="EMBL/GenBank/DDBJ databases">
        <title>High-quality genome of Scylla paramamosain provides insights in environmental adaptation.</title>
        <authorList>
            <person name="Zhang L."/>
        </authorList>
    </citation>
    <scope>NUCLEOTIDE SEQUENCE [LARGE SCALE GENOMIC DNA]</scope>
    <source>
        <strain evidence="12">LZ_2023a</strain>
        <tissue evidence="12">Muscle</tissue>
    </source>
</reference>
<proteinExistence type="inferred from homology"/>